<dbReference type="Gene3D" id="2.60.200.60">
    <property type="match status" value="1"/>
</dbReference>
<dbReference type="InterPro" id="IPR008727">
    <property type="entry name" value="PAAR_motif"/>
</dbReference>
<name>A0A7Y2K1L8_9BURK</name>
<evidence type="ECO:0000313" key="1">
    <source>
        <dbReference type="EMBL" id="NNG24991.1"/>
    </source>
</evidence>
<proteinExistence type="predicted"/>
<dbReference type="CDD" id="cd14744">
    <property type="entry name" value="PAAR_CT_2"/>
    <property type="match status" value="1"/>
</dbReference>
<dbReference type="AlphaFoldDB" id="A0A7Y2K1L8"/>
<gene>
    <name evidence="1" type="ORF">HGB41_18565</name>
</gene>
<dbReference type="EMBL" id="JABAIV010000007">
    <property type="protein sequence ID" value="NNG24991.1"/>
    <property type="molecule type" value="Genomic_DNA"/>
</dbReference>
<dbReference type="Pfam" id="PF05488">
    <property type="entry name" value="PAAR_motif"/>
    <property type="match status" value="1"/>
</dbReference>
<dbReference type="Proteomes" id="UP000533905">
    <property type="component" value="Unassembled WGS sequence"/>
</dbReference>
<accession>A0A7Y2K1L8</accession>
<protein>
    <submittedName>
        <fullName evidence="1">PAAR domain-containing protein</fullName>
    </submittedName>
</protein>
<keyword evidence="2" id="KW-1185">Reference proteome</keyword>
<comment type="caution">
    <text evidence="1">The sequence shown here is derived from an EMBL/GenBank/DDBJ whole genome shotgun (WGS) entry which is preliminary data.</text>
</comment>
<dbReference type="RefSeq" id="WP_171087203.1">
    <property type="nucleotide sequence ID" value="NZ_JABAIV010000007.1"/>
</dbReference>
<evidence type="ECO:0000313" key="2">
    <source>
        <dbReference type="Proteomes" id="UP000533905"/>
    </source>
</evidence>
<reference evidence="1 2" key="1">
    <citation type="submission" date="2020-04" db="EMBL/GenBank/DDBJ databases">
        <title>Massilia sp. nov., a cold adapted bacteria isolated from Arctic soil.</title>
        <authorList>
            <person name="Son J."/>
            <person name="Ka J.-O."/>
        </authorList>
    </citation>
    <scope>NUCLEOTIDE SEQUENCE [LARGE SCALE GENOMIC DNA]</scope>
    <source>
        <strain evidence="1 2">ML15P13</strain>
    </source>
</reference>
<organism evidence="1 2">
    <name type="scientific">Telluria aromaticivorans</name>
    <dbReference type="NCBI Taxonomy" id="2725995"/>
    <lineage>
        <taxon>Bacteria</taxon>
        <taxon>Pseudomonadati</taxon>
        <taxon>Pseudomonadota</taxon>
        <taxon>Betaproteobacteria</taxon>
        <taxon>Burkholderiales</taxon>
        <taxon>Oxalobacteraceae</taxon>
        <taxon>Telluria group</taxon>
        <taxon>Telluria</taxon>
    </lineage>
</organism>
<sequence>MAGPLIKLGDKTSHGGAVVEASMQTDTGGIGIARMGDKTVCPKHGSSPIISGDSSLIIDGKPAARHGDKTACGASLIAGQQATIDKL</sequence>